<dbReference type="PANTHER" id="PTHR14198:SF23">
    <property type="entry name" value="SI:CH211-137I24.10"/>
    <property type="match status" value="1"/>
</dbReference>
<organism evidence="7 8">
    <name type="scientific">Gambusia affinis</name>
    <name type="common">Western mosquitofish</name>
    <name type="synonym">Heterandria affinis</name>
    <dbReference type="NCBI Taxonomy" id="33528"/>
    <lineage>
        <taxon>Eukaryota</taxon>
        <taxon>Metazoa</taxon>
        <taxon>Chordata</taxon>
        <taxon>Craniata</taxon>
        <taxon>Vertebrata</taxon>
        <taxon>Euteleostomi</taxon>
        <taxon>Actinopterygii</taxon>
        <taxon>Neopterygii</taxon>
        <taxon>Teleostei</taxon>
        <taxon>Neoteleostei</taxon>
        <taxon>Acanthomorphata</taxon>
        <taxon>Ovalentaria</taxon>
        <taxon>Atherinomorphae</taxon>
        <taxon>Cyprinodontiformes</taxon>
        <taxon>Poeciliidae</taxon>
        <taxon>Poeciliinae</taxon>
        <taxon>Gambusia</taxon>
    </lineage>
</organism>
<keyword evidence="8" id="KW-1185">Reference proteome</keyword>
<keyword evidence="3 6" id="KW-0812">Transmembrane</keyword>
<comment type="subcellular location">
    <subcellularLocation>
        <location evidence="1">Membrane</location>
        <topology evidence="1">Multi-pass membrane protein</topology>
    </subcellularLocation>
</comment>
<name>A0A315VIA3_GAMAF</name>
<feature type="transmembrane region" description="Helical" evidence="6">
    <location>
        <begin position="362"/>
        <end position="384"/>
    </location>
</feature>
<feature type="transmembrane region" description="Helical" evidence="6">
    <location>
        <begin position="96"/>
        <end position="123"/>
    </location>
</feature>
<reference evidence="7 8" key="1">
    <citation type="journal article" date="2018" name="G3 (Bethesda)">
        <title>A High-Quality Reference Genome for the Invasive Mosquitofish Gambusia affinis Using a Chicago Library.</title>
        <authorList>
            <person name="Hoffberg S.L."/>
            <person name="Troendle N.J."/>
            <person name="Glenn T.C."/>
            <person name="Mahmud O."/>
            <person name="Louha S."/>
            <person name="Chalopin D."/>
            <person name="Bennetzen J.L."/>
            <person name="Mauricio R."/>
        </authorList>
    </citation>
    <scope>NUCLEOTIDE SEQUENCE [LARGE SCALE GENOMIC DNA]</scope>
    <source>
        <strain evidence="7">NE01/NJP1002.9</strain>
        <tissue evidence="7">Muscle</tissue>
    </source>
</reference>
<evidence type="ECO:0000256" key="1">
    <source>
        <dbReference type="ARBA" id="ARBA00004141"/>
    </source>
</evidence>
<keyword evidence="4 6" id="KW-1133">Transmembrane helix</keyword>
<accession>A0A315VIA3</accession>
<dbReference type="PANTHER" id="PTHR14198">
    <property type="entry name" value="TRANSMEMBRANE 4 L6 FAMILY MEMBER 1-RELATED"/>
    <property type="match status" value="1"/>
</dbReference>
<gene>
    <name evidence="7" type="ORF">CCH79_00002000</name>
</gene>
<dbReference type="Proteomes" id="UP000250572">
    <property type="component" value="Unassembled WGS sequence"/>
</dbReference>
<feature type="transmembrane region" description="Helical" evidence="6">
    <location>
        <begin position="21"/>
        <end position="45"/>
    </location>
</feature>
<feature type="transmembrane region" description="Helical" evidence="6">
    <location>
        <begin position="205"/>
        <end position="228"/>
    </location>
</feature>
<evidence type="ECO:0000313" key="8">
    <source>
        <dbReference type="Proteomes" id="UP000250572"/>
    </source>
</evidence>
<evidence type="ECO:0000256" key="6">
    <source>
        <dbReference type="SAM" id="Phobius"/>
    </source>
</evidence>
<evidence type="ECO:0000256" key="5">
    <source>
        <dbReference type="ARBA" id="ARBA00023136"/>
    </source>
</evidence>
<proteinExistence type="inferred from homology"/>
<comment type="similarity">
    <text evidence="2">Belongs to the L6 tetraspanin family.</text>
</comment>
<evidence type="ECO:0000256" key="2">
    <source>
        <dbReference type="ARBA" id="ARBA00006193"/>
    </source>
</evidence>
<evidence type="ECO:0000256" key="3">
    <source>
        <dbReference type="ARBA" id="ARBA00022692"/>
    </source>
</evidence>
<dbReference type="EMBL" id="NHOQ01001678">
    <property type="protein sequence ID" value="PWA22707.1"/>
    <property type="molecule type" value="Genomic_DNA"/>
</dbReference>
<dbReference type="InterPro" id="IPR008661">
    <property type="entry name" value="L6_membrane"/>
</dbReference>
<protein>
    <submittedName>
        <fullName evidence="7">Uncharacterized protein</fullName>
    </submittedName>
</protein>
<evidence type="ECO:0000256" key="4">
    <source>
        <dbReference type="ARBA" id="ARBA00022989"/>
    </source>
</evidence>
<feature type="transmembrane region" description="Helical" evidence="6">
    <location>
        <begin position="248"/>
        <end position="268"/>
    </location>
</feature>
<keyword evidence="5 6" id="KW-0472">Membrane</keyword>
<feature type="transmembrane region" description="Helical" evidence="6">
    <location>
        <begin position="280"/>
        <end position="306"/>
    </location>
</feature>
<dbReference type="GO" id="GO:0016020">
    <property type="term" value="C:membrane"/>
    <property type="evidence" value="ECO:0007669"/>
    <property type="project" value="UniProtKB-SubCell"/>
</dbReference>
<sequence>MIDVETENENENADNMCTGKCSLFIAISLYPLVLLSILCNILLFFPDWSTKSVKEGHITDEVKYMGGFIGGGVLVLIPALYIHLTGEQGCCANRLGMFFSVIFAAVGAAGAVYSFIVALLGLYNGPLCRTSSYKWERPFMDKNLEYVKNSNSWNDCLEPKNVVQFNMGLFITLMVASVLQGLLCVSQVINGFVGCICGTCNDKECSLCIAVTLYPLVLISIICNIVLFFPDGSVKYAQDGHITDEVKYMGGVFGGGILVLIPALHIHLTGKQGCCGNRCGMFLSIAFAAVGVLGALYSFVVAVLGLHNGPLCKVLLVWMRPFKDSDTSYLSDSSIWWRCTAPENIVQFNIGLFSTLLVTSGLQIILCAIQMINGLCGCLCGTCVKKDKEMI</sequence>
<feature type="transmembrane region" description="Helical" evidence="6">
    <location>
        <begin position="167"/>
        <end position="193"/>
    </location>
</feature>
<evidence type="ECO:0000313" key="7">
    <source>
        <dbReference type="EMBL" id="PWA22707.1"/>
    </source>
</evidence>
<feature type="transmembrane region" description="Helical" evidence="6">
    <location>
        <begin position="65"/>
        <end position="84"/>
    </location>
</feature>
<comment type="caution">
    <text evidence="7">The sequence shown here is derived from an EMBL/GenBank/DDBJ whole genome shotgun (WGS) entry which is preliminary data.</text>
</comment>
<dbReference type="Pfam" id="PF05805">
    <property type="entry name" value="L6_membrane"/>
    <property type="match status" value="2"/>
</dbReference>
<dbReference type="AlphaFoldDB" id="A0A315VIA3"/>